<proteinExistence type="predicted"/>
<name>A0A370HV56_9HYPH</name>
<evidence type="ECO:0000259" key="1">
    <source>
        <dbReference type="Pfam" id="PF07978"/>
    </source>
</evidence>
<protein>
    <submittedName>
        <fullName evidence="2">NIPSNAP protein</fullName>
    </submittedName>
</protein>
<evidence type="ECO:0000313" key="2">
    <source>
        <dbReference type="EMBL" id="RDI62285.1"/>
    </source>
</evidence>
<reference evidence="2 3" key="1">
    <citation type="submission" date="2018-07" db="EMBL/GenBank/DDBJ databases">
        <title>Genomic Encyclopedia of Type Strains, Phase IV (KMG-IV): sequencing the most valuable type-strain genomes for metagenomic binning, comparative biology and taxonomic classification.</title>
        <authorList>
            <person name="Goeker M."/>
        </authorList>
    </citation>
    <scope>NUCLEOTIDE SEQUENCE [LARGE SCALE GENOMIC DNA]</scope>
    <source>
        <strain evidence="2 3">DSM 14364</strain>
    </source>
</reference>
<evidence type="ECO:0000313" key="3">
    <source>
        <dbReference type="Proteomes" id="UP000254925"/>
    </source>
</evidence>
<dbReference type="OrthoDB" id="9798776at2"/>
<dbReference type="InterPro" id="IPR012577">
    <property type="entry name" value="NIPSNAP"/>
</dbReference>
<dbReference type="Gene3D" id="3.30.70.100">
    <property type="match status" value="1"/>
</dbReference>
<dbReference type="EMBL" id="QQBB01000001">
    <property type="protein sequence ID" value="RDI62285.1"/>
    <property type="molecule type" value="Genomic_DNA"/>
</dbReference>
<dbReference type="AlphaFoldDB" id="A0A370HV56"/>
<accession>A0A370HV56</accession>
<dbReference type="Proteomes" id="UP000254925">
    <property type="component" value="Unassembled WGS sequence"/>
</dbReference>
<organism evidence="2 3">
    <name type="scientific">Microvirga subterranea</name>
    <dbReference type="NCBI Taxonomy" id="186651"/>
    <lineage>
        <taxon>Bacteria</taxon>
        <taxon>Pseudomonadati</taxon>
        <taxon>Pseudomonadota</taxon>
        <taxon>Alphaproteobacteria</taxon>
        <taxon>Hyphomicrobiales</taxon>
        <taxon>Methylobacteriaceae</taxon>
        <taxon>Microvirga</taxon>
    </lineage>
</organism>
<dbReference type="Pfam" id="PF07978">
    <property type="entry name" value="NIPSNAP"/>
    <property type="match status" value="1"/>
</dbReference>
<comment type="caution">
    <text evidence="2">The sequence shown here is derived from an EMBL/GenBank/DDBJ whole genome shotgun (WGS) entry which is preliminary data.</text>
</comment>
<dbReference type="InterPro" id="IPR011008">
    <property type="entry name" value="Dimeric_a/b-barrel"/>
</dbReference>
<gene>
    <name evidence="2" type="ORF">DES45_101553</name>
</gene>
<dbReference type="RefSeq" id="WP_114768417.1">
    <property type="nucleotide sequence ID" value="NZ_QQBB01000001.1"/>
</dbReference>
<keyword evidence="3" id="KW-1185">Reference proteome</keyword>
<dbReference type="SUPFAM" id="SSF54909">
    <property type="entry name" value="Dimeric alpha+beta barrel"/>
    <property type="match status" value="1"/>
</dbReference>
<sequence length="109" mass="12752">MITCFIRYEIDPFNREAFDEYARNWGRAIPRCGADLVGYFSPHEGSSTTAYGVYHVESLAAYEAYRARLRDDPLGRANYDFARREKFIRREDRIFLRLASAPHGELIRP</sequence>
<feature type="domain" description="NIPSNAP" evidence="1">
    <location>
        <begin position="5"/>
        <end position="100"/>
    </location>
</feature>